<keyword evidence="7 8" id="KW-0472">Membrane</keyword>
<feature type="transmembrane region" description="Helical" evidence="8">
    <location>
        <begin position="218"/>
        <end position="236"/>
    </location>
</feature>
<evidence type="ECO:0000313" key="10">
    <source>
        <dbReference type="Proteomes" id="UP000032452"/>
    </source>
</evidence>
<organism evidence="9 10">
    <name type="scientific">Aliterella atlantica CENA595</name>
    <dbReference type="NCBI Taxonomy" id="1618023"/>
    <lineage>
        <taxon>Bacteria</taxon>
        <taxon>Bacillati</taxon>
        <taxon>Cyanobacteriota</taxon>
        <taxon>Cyanophyceae</taxon>
        <taxon>Chroococcidiopsidales</taxon>
        <taxon>Aliterellaceae</taxon>
        <taxon>Aliterella</taxon>
    </lineage>
</organism>
<dbReference type="Pfam" id="PF03547">
    <property type="entry name" value="Mem_trans"/>
    <property type="match status" value="1"/>
</dbReference>
<keyword evidence="10" id="KW-1185">Reference proteome</keyword>
<name>A0A0D8ZRP0_9CYAN</name>
<reference evidence="9 10" key="1">
    <citation type="submission" date="2015-02" db="EMBL/GenBank/DDBJ databases">
        <title>Draft genome of a novel marine cyanobacterium (Chroococcales) isolated from South Atlantic Ocean.</title>
        <authorList>
            <person name="Rigonato J."/>
            <person name="Alvarenga D.O."/>
            <person name="Branco L.H."/>
            <person name="Varani A.M."/>
            <person name="Brandini F.P."/>
            <person name="Fiore M.F."/>
        </authorList>
    </citation>
    <scope>NUCLEOTIDE SEQUENCE [LARGE SCALE GENOMIC DNA]</scope>
    <source>
        <strain evidence="9 10">CENA595</strain>
    </source>
</reference>
<evidence type="ECO:0000256" key="5">
    <source>
        <dbReference type="ARBA" id="ARBA00022692"/>
    </source>
</evidence>
<evidence type="ECO:0000256" key="8">
    <source>
        <dbReference type="SAM" id="Phobius"/>
    </source>
</evidence>
<dbReference type="RefSeq" id="WP_045054962.1">
    <property type="nucleotide sequence ID" value="NZ_CAWMDP010000048.1"/>
</dbReference>
<dbReference type="STRING" id="1618023.UH38_11740"/>
<feature type="transmembrane region" description="Helical" evidence="8">
    <location>
        <begin position="124"/>
        <end position="145"/>
    </location>
</feature>
<dbReference type="GO" id="GO:0005886">
    <property type="term" value="C:plasma membrane"/>
    <property type="evidence" value="ECO:0007669"/>
    <property type="project" value="UniProtKB-SubCell"/>
</dbReference>
<evidence type="ECO:0000256" key="1">
    <source>
        <dbReference type="ARBA" id="ARBA00004651"/>
    </source>
</evidence>
<gene>
    <name evidence="9" type="ORF">UH38_11740</name>
</gene>
<dbReference type="Proteomes" id="UP000032452">
    <property type="component" value="Unassembled WGS sequence"/>
</dbReference>
<evidence type="ECO:0000256" key="3">
    <source>
        <dbReference type="ARBA" id="ARBA00022448"/>
    </source>
</evidence>
<dbReference type="PANTHER" id="PTHR36838:SF1">
    <property type="entry name" value="SLR1864 PROTEIN"/>
    <property type="match status" value="1"/>
</dbReference>
<dbReference type="EMBL" id="JYON01000011">
    <property type="protein sequence ID" value="KJH71473.1"/>
    <property type="molecule type" value="Genomic_DNA"/>
</dbReference>
<accession>A0A0D8ZRP0</accession>
<comment type="caution">
    <text evidence="9">The sequence shown here is derived from an EMBL/GenBank/DDBJ whole genome shotgun (WGS) entry which is preliminary data.</text>
</comment>
<dbReference type="AlphaFoldDB" id="A0A0D8ZRP0"/>
<keyword evidence="4" id="KW-1003">Cell membrane</keyword>
<dbReference type="InterPro" id="IPR038770">
    <property type="entry name" value="Na+/solute_symporter_sf"/>
</dbReference>
<evidence type="ECO:0000256" key="7">
    <source>
        <dbReference type="ARBA" id="ARBA00023136"/>
    </source>
</evidence>
<feature type="transmembrane region" description="Helical" evidence="8">
    <location>
        <begin position="310"/>
        <end position="330"/>
    </location>
</feature>
<dbReference type="PANTHER" id="PTHR36838">
    <property type="entry name" value="AUXIN EFFLUX CARRIER FAMILY PROTEIN"/>
    <property type="match status" value="1"/>
</dbReference>
<feature type="transmembrane region" description="Helical" evidence="8">
    <location>
        <begin position="248"/>
        <end position="275"/>
    </location>
</feature>
<keyword evidence="6 8" id="KW-1133">Transmembrane helix</keyword>
<evidence type="ECO:0000256" key="6">
    <source>
        <dbReference type="ARBA" id="ARBA00022989"/>
    </source>
</evidence>
<keyword evidence="3" id="KW-0813">Transport</keyword>
<evidence type="ECO:0000256" key="2">
    <source>
        <dbReference type="ARBA" id="ARBA00010145"/>
    </source>
</evidence>
<protein>
    <submittedName>
        <fullName evidence="9">Transporter</fullName>
    </submittedName>
</protein>
<dbReference type="InterPro" id="IPR004776">
    <property type="entry name" value="Mem_transp_PIN-like"/>
</dbReference>
<evidence type="ECO:0000313" key="9">
    <source>
        <dbReference type="EMBL" id="KJH71473.1"/>
    </source>
</evidence>
<sequence length="332" mass="36904">MTTSIFWTSLGVLLFRLEFLPLKENLPQLLGRSLYWVGVPLQILALARRSDFTQAVWLPPAITLEVLLLGMGLAILSLYLLKQLAYWQKSRLTSQLQLADRQRTYQLPIVSKLLPQQRSGKGSFVLASMLGNTGFIGLAIAPAFVDSAYLGWVVLYGVTHNILGSYGLGVVLASYFGRQTQKNQWWMQLRDVMCVPSLWAFAIGYFSRHLEFPPSIEWGIQTSLLFVIPGAFLLIGMQLSKLQGVKSFYPVIIPAVLKMLVLPALAGVILTYFGITGDARFALVLMSGMPTAFANLILAEEYNLDRQIAASSIVLTTVGLPLTIPLWLFLFK</sequence>
<feature type="transmembrane region" description="Helical" evidence="8">
    <location>
        <begin position="151"/>
        <end position="177"/>
    </location>
</feature>
<comment type="subcellular location">
    <subcellularLocation>
        <location evidence="1">Cell membrane</location>
        <topology evidence="1">Multi-pass membrane protein</topology>
    </subcellularLocation>
</comment>
<keyword evidence="5 8" id="KW-0812">Transmembrane</keyword>
<evidence type="ECO:0000256" key="4">
    <source>
        <dbReference type="ARBA" id="ARBA00022475"/>
    </source>
</evidence>
<feature type="transmembrane region" description="Helical" evidence="8">
    <location>
        <begin position="57"/>
        <end position="81"/>
    </location>
</feature>
<comment type="similarity">
    <text evidence="2">Belongs to the auxin efflux carrier (TC 2.A.69) family.</text>
</comment>
<feature type="transmembrane region" description="Helical" evidence="8">
    <location>
        <begin position="281"/>
        <end position="298"/>
    </location>
</feature>
<dbReference type="PATRIC" id="fig|1618023.3.peg.4206"/>
<dbReference type="Gene3D" id="1.20.1530.20">
    <property type="match status" value="1"/>
</dbReference>
<dbReference type="GO" id="GO:0055085">
    <property type="term" value="P:transmembrane transport"/>
    <property type="evidence" value="ECO:0007669"/>
    <property type="project" value="InterPro"/>
</dbReference>
<proteinExistence type="inferred from homology"/>